<reference evidence="2 3" key="1">
    <citation type="submission" date="2024-02" db="EMBL/GenBank/DDBJ databases">
        <title>Discinaceae phylogenomics.</title>
        <authorList>
            <person name="Dirks A.C."/>
            <person name="James T.Y."/>
        </authorList>
    </citation>
    <scope>NUCLEOTIDE SEQUENCE [LARGE SCALE GENOMIC DNA]</scope>
    <source>
        <strain evidence="2 3">ACD0624</strain>
    </source>
</reference>
<dbReference type="Proteomes" id="UP001447188">
    <property type="component" value="Unassembled WGS sequence"/>
</dbReference>
<evidence type="ECO:0000313" key="3">
    <source>
        <dbReference type="Proteomes" id="UP001447188"/>
    </source>
</evidence>
<dbReference type="EMBL" id="JBBBZM010000048">
    <property type="protein sequence ID" value="KAL0636541.1"/>
    <property type="molecule type" value="Genomic_DNA"/>
</dbReference>
<keyword evidence="3" id="KW-1185">Reference proteome</keyword>
<evidence type="ECO:0000313" key="2">
    <source>
        <dbReference type="EMBL" id="KAL0636541.1"/>
    </source>
</evidence>
<organism evidence="2 3">
    <name type="scientific">Discina gigas</name>
    <dbReference type="NCBI Taxonomy" id="1032678"/>
    <lineage>
        <taxon>Eukaryota</taxon>
        <taxon>Fungi</taxon>
        <taxon>Dikarya</taxon>
        <taxon>Ascomycota</taxon>
        <taxon>Pezizomycotina</taxon>
        <taxon>Pezizomycetes</taxon>
        <taxon>Pezizales</taxon>
        <taxon>Discinaceae</taxon>
        <taxon>Discina</taxon>
    </lineage>
</organism>
<comment type="caution">
    <text evidence="2">The sequence shown here is derived from an EMBL/GenBank/DDBJ whole genome shotgun (WGS) entry which is preliminary data.</text>
</comment>
<protein>
    <submittedName>
        <fullName evidence="2">Uncharacterized protein</fullName>
    </submittedName>
</protein>
<accession>A0ABR3GKY0</accession>
<proteinExistence type="predicted"/>
<sequence>MPADPSHDTQKQYRIRALVVLYMIPAPRTSADHPPLGVRVVERYLSHSLVADPSQDPQNLHSPHALAELDATPPALRTSPSHSPPAGEHPPHSLAVPDVFPPTPTPRTGFPPLGVRVVERYSPHLLVADSSQDPQNLHSHHALAELDATPPALRTSPSHGLPAREYSPHALAVPDVFPPTPKIGFPPLGTPVGKLD</sequence>
<feature type="region of interest" description="Disordered" evidence="1">
    <location>
        <begin position="73"/>
        <end position="111"/>
    </location>
</feature>
<evidence type="ECO:0000256" key="1">
    <source>
        <dbReference type="SAM" id="MobiDB-lite"/>
    </source>
</evidence>
<gene>
    <name evidence="2" type="ORF">Q9L58_004495</name>
</gene>
<name>A0ABR3GKY0_9PEZI</name>